<evidence type="ECO:0000313" key="1">
    <source>
        <dbReference type="EMBL" id="MSS90178.1"/>
    </source>
</evidence>
<organism evidence="1 2">
    <name type="scientific">Eisenbergiella porci</name>
    <dbReference type="NCBI Taxonomy" id="2652274"/>
    <lineage>
        <taxon>Bacteria</taxon>
        <taxon>Bacillati</taxon>
        <taxon>Bacillota</taxon>
        <taxon>Clostridia</taxon>
        <taxon>Lachnospirales</taxon>
        <taxon>Lachnospiraceae</taxon>
        <taxon>Eisenbergiella</taxon>
    </lineage>
</organism>
<dbReference type="EMBL" id="VUMI01000033">
    <property type="protein sequence ID" value="MSS90178.1"/>
    <property type="molecule type" value="Genomic_DNA"/>
</dbReference>
<accession>A0A6N7WL64</accession>
<gene>
    <name evidence="1" type="ORF">FYJ45_18405</name>
</gene>
<dbReference type="InterPro" id="IPR036291">
    <property type="entry name" value="NAD(P)-bd_dom_sf"/>
</dbReference>
<comment type="caution">
    <text evidence="1">The sequence shown here is derived from an EMBL/GenBank/DDBJ whole genome shotgun (WGS) entry which is preliminary data.</text>
</comment>
<dbReference type="InterPro" id="IPR002347">
    <property type="entry name" value="SDR_fam"/>
</dbReference>
<dbReference type="SUPFAM" id="SSF51735">
    <property type="entry name" value="NAD(P)-binding Rossmann-fold domains"/>
    <property type="match status" value="1"/>
</dbReference>
<dbReference type="RefSeq" id="WP_154466454.1">
    <property type="nucleotide sequence ID" value="NZ_JAXDZL010000097.1"/>
</dbReference>
<reference evidence="1 2" key="1">
    <citation type="submission" date="2019-08" db="EMBL/GenBank/DDBJ databases">
        <title>In-depth cultivation of the pig gut microbiome towards novel bacterial diversity and tailored functional studies.</title>
        <authorList>
            <person name="Wylensek D."/>
            <person name="Hitch T.C.A."/>
            <person name="Clavel T."/>
        </authorList>
    </citation>
    <scope>NUCLEOTIDE SEQUENCE [LARGE SCALE GENOMIC DNA]</scope>
    <source>
        <strain evidence="1 2">WCA-389-WT-23B</strain>
    </source>
</reference>
<keyword evidence="2" id="KW-1185">Reference proteome</keyword>
<sequence>MFEGKIAVVNGGAQGIGRTIAGEFEKNGAKVCVIDKQPGVYYTGDLADEKTLERFAAQVIADYGHIDYLINNALPLMKGIDSCTWQEFNYALKVGDISSSGDRMSQPNTESYTAAKSGIELLRCPLLLQAPVHFPEVRPKT</sequence>
<dbReference type="Proteomes" id="UP000436047">
    <property type="component" value="Unassembled WGS sequence"/>
</dbReference>
<proteinExistence type="predicted"/>
<protein>
    <submittedName>
        <fullName evidence="1">SDR family NAD(P)-dependent oxidoreductase</fullName>
    </submittedName>
</protein>
<dbReference type="Pfam" id="PF00106">
    <property type="entry name" value="adh_short"/>
    <property type="match status" value="1"/>
</dbReference>
<evidence type="ECO:0000313" key="2">
    <source>
        <dbReference type="Proteomes" id="UP000436047"/>
    </source>
</evidence>
<dbReference type="PANTHER" id="PTHR42820:SF1">
    <property type="entry name" value="SHORT-CHAIN DEHYDROGENASE_REDUCTASE FAMILY PROTEIN"/>
    <property type="match status" value="1"/>
</dbReference>
<dbReference type="PANTHER" id="PTHR42820">
    <property type="entry name" value="SHORT-CHAIN DEHYDROGENASE REDUCTASE"/>
    <property type="match status" value="1"/>
</dbReference>
<dbReference type="Gene3D" id="3.40.50.720">
    <property type="entry name" value="NAD(P)-binding Rossmann-like Domain"/>
    <property type="match status" value="1"/>
</dbReference>
<name>A0A6N7WL64_9FIRM</name>
<dbReference type="PRINTS" id="PR00081">
    <property type="entry name" value="GDHRDH"/>
</dbReference>
<dbReference type="GeneID" id="86055012"/>
<dbReference type="AlphaFoldDB" id="A0A6N7WL64"/>